<proteinExistence type="predicted"/>
<keyword evidence="1" id="KW-1133">Transmembrane helix</keyword>
<keyword evidence="1" id="KW-0812">Transmembrane</keyword>
<dbReference type="RefSeq" id="WP_202244285.1">
    <property type="nucleotide sequence ID" value="NZ_JAESIY010000005.1"/>
</dbReference>
<organism evidence="2 3">
    <name type="scientific">Fulvivirga sediminis</name>
    <dbReference type="NCBI Taxonomy" id="2803949"/>
    <lineage>
        <taxon>Bacteria</taxon>
        <taxon>Pseudomonadati</taxon>
        <taxon>Bacteroidota</taxon>
        <taxon>Cytophagia</taxon>
        <taxon>Cytophagales</taxon>
        <taxon>Fulvivirgaceae</taxon>
        <taxon>Fulvivirga</taxon>
    </lineage>
</organism>
<sequence>MRKINQLLREYGESHQNPTNKRVHWVCVPLIFFSIVAIVWSIPSDALQSLVNSQSPWVNWASLVLLIVFIYYLTLSVPLALGMLAFSAVCLLASYALSQLNFLPVWALALIIFIIAWIGQFYGHKVEGKKPSFFKDIQFLMIGPAWLMHFIFKRLGIDY</sequence>
<comment type="caution">
    <text evidence="2">The sequence shown here is derived from an EMBL/GenBank/DDBJ whole genome shotgun (WGS) entry which is preliminary data.</text>
</comment>
<feature type="transmembrane region" description="Helical" evidence="1">
    <location>
        <begin position="103"/>
        <end position="121"/>
    </location>
</feature>
<keyword evidence="3" id="KW-1185">Reference proteome</keyword>
<evidence type="ECO:0000313" key="3">
    <source>
        <dbReference type="Proteomes" id="UP000659388"/>
    </source>
</evidence>
<feature type="transmembrane region" description="Helical" evidence="1">
    <location>
        <begin position="133"/>
        <end position="152"/>
    </location>
</feature>
<reference evidence="2" key="1">
    <citation type="submission" date="2021-01" db="EMBL/GenBank/DDBJ databases">
        <title>Fulvivirga kasyanovii gen. nov., sp nov., a novel member of the phylum Bacteroidetes isolated from seawater in a mussel farm.</title>
        <authorList>
            <person name="Zhao L.-H."/>
            <person name="Wang Z.-J."/>
        </authorList>
    </citation>
    <scope>NUCLEOTIDE SEQUENCE</scope>
    <source>
        <strain evidence="2">2943</strain>
    </source>
</reference>
<feature type="transmembrane region" description="Helical" evidence="1">
    <location>
        <begin position="23"/>
        <end position="42"/>
    </location>
</feature>
<evidence type="ECO:0000256" key="1">
    <source>
        <dbReference type="SAM" id="Phobius"/>
    </source>
</evidence>
<dbReference type="Pfam" id="PF06127">
    <property type="entry name" value="Mpo1-like"/>
    <property type="match status" value="1"/>
</dbReference>
<gene>
    <name evidence="2" type="ORF">JL102_10140</name>
</gene>
<dbReference type="PANTHER" id="PTHR28026">
    <property type="entry name" value="DUF962 DOMAIN PROTEIN (AFU_ORTHOLOGUE AFUA_8G05310)"/>
    <property type="match status" value="1"/>
</dbReference>
<protein>
    <submittedName>
        <fullName evidence="2">DUF962 domain-containing protein</fullName>
    </submittedName>
</protein>
<feature type="transmembrane region" description="Helical" evidence="1">
    <location>
        <begin position="57"/>
        <end position="74"/>
    </location>
</feature>
<name>A0A937F7K0_9BACT</name>
<dbReference type="PANTHER" id="PTHR28026:SF9">
    <property type="entry name" value="2-HYDROXY-PALMITIC ACID DIOXYGENASE MPO1"/>
    <property type="match status" value="1"/>
</dbReference>
<keyword evidence="1" id="KW-0472">Membrane</keyword>
<dbReference type="GO" id="GO:0016020">
    <property type="term" value="C:membrane"/>
    <property type="evidence" value="ECO:0007669"/>
    <property type="project" value="GOC"/>
</dbReference>
<dbReference type="AlphaFoldDB" id="A0A937F7K0"/>
<accession>A0A937F7K0</accession>
<evidence type="ECO:0000313" key="2">
    <source>
        <dbReference type="EMBL" id="MBL3656491.1"/>
    </source>
</evidence>
<dbReference type="EMBL" id="JAESIY010000005">
    <property type="protein sequence ID" value="MBL3656491.1"/>
    <property type="molecule type" value="Genomic_DNA"/>
</dbReference>
<dbReference type="Proteomes" id="UP000659388">
    <property type="component" value="Unassembled WGS sequence"/>
</dbReference>
<dbReference type="InterPro" id="IPR009305">
    <property type="entry name" value="Mpo1-like"/>
</dbReference>
<dbReference type="GO" id="GO:0046521">
    <property type="term" value="P:sphingoid catabolic process"/>
    <property type="evidence" value="ECO:0007669"/>
    <property type="project" value="TreeGrafter"/>
</dbReference>